<evidence type="ECO:0000259" key="11">
    <source>
        <dbReference type="Pfam" id="PF07730"/>
    </source>
</evidence>
<feature type="transmembrane region" description="Helical" evidence="10">
    <location>
        <begin position="38"/>
        <end position="58"/>
    </location>
</feature>
<gene>
    <name evidence="12" type="ORF">Q8791_06200</name>
</gene>
<evidence type="ECO:0000313" key="12">
    <source>
        <dbReference type="EMBL" id="MEE2036811.1"/>
    </source>
</evidence>
<evidence type="ECO:0000256" key="8">
    <source>
        <dbReference type="ARBA" id="ARBA00023012"/>
    </source>
</evidence>
<evidence type="ECO:0000313" key="13">
    <source>
        <dbReference type="Proteomes" id="UP001356095"/>
    </source>
</evidence>
<keyword evidence="7" id="KW-0067">ATP-binding</keyword>
<reference evidence="12 13" key="1">
    <citation type="submission" date="2023-08" db="EMBL/GenBank/DDBJ databases">
        <authorList>
            <person name="Girao M."/>
            <person name="Carvalho M.F."/>
        </authorList>
    </citation>
    <scope>NUCLEOTIDE SEQUENCE [LARGE SCALE GENOMIC DNA]</scope>
    <source>
        <strain evidence="12 13">CT-R113</strain>
    </source>
</reference>
<evidence type="ECO:0000256" key="7">
    <source>
        <dbReference type="ARBA" id="ARBA00022840"/>
    </source>
</evidence>
<sequence length="433" mass="45029">MRTTPAVTGAGAGGGPGPGDAGVFRGSGGRRRDASADILLFALAVLWWLNVSAGYVFGHLIGMSHDVPRWLFVPDAVGGAVGCLALWWRRSHPLAVGMVLCVVGAFSNSATAALVIALIGLAARRPWQQAASAVAVTMVLGLPWFLTVPPGRGESILSIALALSVVAASVGWGVAIRTRRQLVERLRADVRRERADRERRLEDARAEERRRIAREMHDVVAHRMSLLSVHAGALAYRTERAEAGAAAPLDAAELGAAVRVIRDNAHRALEELSGVLAVLRSTDTVPGAAEDHTGTAAPPPGIADVGRLVEEAVAAGQRVAWDLDVPGGAVPGGQVGRTVYRVVQEGLTNTRKHAPGARVGVRVRGGPGRDMEVSVTSVLPVGVVPGEIPGAGAGLTGLAERVALEGGELVHGPAGGEFRLVATLPWPEVSEVS</sequence>
<evidence type="ECO:0000256" key="9">
    <source>
        <dbReference type="SAM" id="MobiDB-lite"/>
    </source>
</evidence>
<keyword evidence="8" id="KW-0902">Two-component regulatory system</keyword>
<dbReference type="SUPFAM" id="SSF103473">
    <property type="entry name" value="MFS general substrate transporter"/>
    <property type="match status" value="1"/>
</dbReference>
<keyword evidence="5" id="KW-0547">Nucleotide-binding</keyword>
<feature type="region of interest" description="Disordered" evidence="9">
    <location>
        <begin position="1"/>
        <end position="26"/>
    </location>
</feature>
<keyword evidence="10" id="KW-0812">Transmembrane</keyword>
<evidence type="ECO:0000256" key="6">
    <source>
        <dbReference type="ARBA" id="ARBA00022777"/>
    </source>
</evidence>
<comment type="catalytic activity">
    <reaction evidence="1">
        <text>ATP + protein L-histidine = ADP + protein N-phospho-L-histidine.</text>
        <dbReference type="EC" id="2.7.13.3"/>
    </reaction>
</comment>
<accession>A0ABU7K3I9</accession>
<comment type="caution">
    <text evidence="12">The sequence shown here is derived from an EMBL/GenBank/DDBJ whole genome shotgun (WGS) entry which is preliminary data.</text>
</comment>
<dbReference type="InterPro" id="IPR036259">
    <property type="entry name" value="MFS_trans_sf"/>
</dbReference>
<dbReference type="EC" id="2.7.13.3" evidence="2"/>
<dbReference type="Gene3D" id="1.20.5.1930">
    <property type="match status" value="1"/>
</dbReference>
<name>A0ABU7K3I9_9ACTN</name>
<evidence type="ECO:0000256" key="1">
    <source>
        <dbReference type="ARBA" id="ARBA00000085"/>
    </source>
</evidence>
<dbReference type="InterPro" id="IPR011712">
    <property type="entry name" value="Sig_transdc_His_kin_sub3_dim/P"/>
</dbReference>
<dbReference type="InterPro" id="IPR036890">
    <property type="entry name" value="HATPase_C_sf"/>
</dbReference>
<keyword evidence="10" id="KW-1133">Transmembrane helix</keyword>
<keyword evidence="10" id="KW-0472">Membrane</keyword>
<dbReference type="GO" id="GO:0016301">
    <property type="term" value="F:kinase activity"/>
    <property type="evidence" value="ECO:0007669"/>
    <property type="project" value="UniProtKB-KW"/>
</dbReference>
<feature type="domain" description="Signal transduction histidine kinase subgroup 3 dimerisation and phosphoacceptor" evidence="11">
    <location>
        <begin position="208"/>
        <end position="282"/>
    </location>
</feature>
<evidence type="ECO:0000256" key="5">
    <source>
        <dbReference type="ARBA" id="ARBA00022741"/>
    </source>
</evidence>
<protein>
    <recommendedName>
        <fullName evidence="2">histidine kinase</fullName>
        <ecNumber evidence="2">2.7.13.3</ecNumber>
    </recommendedName>
</protein>
<dbReference type="RefSeq" id="WP_330090608.1">
    <property type="nucleotide sequence ID" value="NZ_JAUZMY010000004.1"/>
</dbReference>
<evidence type="ECO:0000256" key="2">
    <source>
        <dbReference type="ARBA" id="ARBA00012438"/>
    </source>
</evidence>
<dbReference type="PANTHER" id="PTHR24421:SF10">
    <property type="entry name" value="NITRATE_NITRITE SENSOR PROTEIN NARQ"/>
    <property type="match status" value="1"/>
</dbReference>
<feature type="transmembrane region" description="Helical" evidence="10">
    <location>
        <begin position="130"/>
        <end position="149"/>
    </location>
</feature>
<keyword evidence="13" id="KW-1185">Reference proteome</keyword>
<dbReference type="InterPro" id="IPR050482">
    <property type="entry name" value="Sensor_HK_TwoCompSys"/>
</dbReference>
<keyword evidence="6 12" id="KW-0418">Kinase</keyword>
<evidence type="ECO:0000256" key="4">
    <source>
        <dbReference type="ARBA" id="ARBA00022679"/>
    </source>
</evidence>
<keyword evidence="4" id="KW-0808">Transferase</keyword>
<organism evidence="12 13">
    <name type="scientific">Nocardiopsis codii</name>
    <dbReference type="NCBI Taxonomy" id="3065942"/>
    <lineage>
        <taxon>Bacteria</taxon>
        <taxon>Bacillati</taxon>
        <taxon>Actinomycetota</taxon>
        <taxon>Actinomycetes</taxon>
        <taxon>Streptosporangiales</taxon>
        <taxon>Nocardiopsidaceae</taxon>
        <taxon>Nocardiopsis</taxon>
    </lineage>
</organism>
<dbReference type="CDD" id="cd16917">
    <property type="entry name" value="HATPase_UhpB-NarQ-NarX-like"/>
    <property type="match status" value="1"/>
</dbReference>
<feature type="transmembrane region" description="Helical" evidence="10">
    <location>
        <begin position="155"/>
        <end position="176"/>
    </location>
</feature>
<dbReference type="PANTHER" id="PTHR24421">
    <property type="entry name" value="NITRATE/NITRITE SENSOR PROTEIN NARX-RELATED"/>
    <property type="match status" value="1"/>
</dbReference>
<evidence type="ECO:0000256" key="10">
    <source>
        <dbReference type="SAM" id="Phobius"/>
    </source>
</evidence>
<dbReference type="Gene3D" id="3.30.565.10">
    <property type="entry name" value="Histidine kinase-like ATPase, C-terminal domain"/>
    <property type="match status" value="1"/>
</dbReference>
<feature type="transmembrane region" description="Helical" evidence="10">
    <location>
        <begin position="94"/>
        <end position="123"/>
    </location>
</feature>
<keyword evidence="3" id="KW-0597">Phosphoprotein</keyword>
<dbReference type="Proteomes" id="UP001356095">
    <property type="component" value="Unassembled WGS sequence"/>
</dbReference>
<feature type="compositionally biased region" description="Gly residues" evidence="9">
    <location>
        <begin position="10"/>
        <end position="20"/>
    </location>
</feature>
<proteinExistence type="predicted"/>
<feature type="transmembrane region" description="Helical" evidence="10">
    <location>
        <begin position="70"/>
        <end position="88"/>
    </location>
</feature>
<dbReference type="Pfam" id="PF07730">
    <property type="entry name" value="HisKA_3"/>
    <property type="match status" value="1"/>
</dbReference>
<dbReference type="EMBL" id="JAUZMY010000004">
    <property type="protein sequence ID" value="MEE2036811.1"/>
    <property type="molecule type" value="Genomic_DNA"/>
</dbReference>
<evidence type="ECO:0000256" key="3">
    <source>
        <dbReference type="ARBA" id="ARBA00022553"/>
    </source>
</evidence>